<dbReference type="InterPro" id="IPR045945">
    <property type="entry name" value="DUF6365"/>
</dbReference>
<reference evidence="1" key="1">
    <citation type="journal article" date="2019" name="ACS Chem. Biol.">
        <title>Bioactivity-HiTES Unveils Cryptic Antibiotics Encoded in Actinomycete Bacteria.</title>
        <authorList>
            <person name="Moon K."/>
            <person name="Xu F."/>
            <person name="Zhang C."/>
            <person name="Seyedsayamdost M.R."/>
        </authorList>
    </citation>
    <scope>NUCLEOTIDE SEQUENCE</scope>
    <source>
        <strain evidence="1">A18</strain>
    </source>
</reference>
<accession>A0A481XV64</accession>
<evidence type="ECO:0000313" key="1">
    <source>
        <dbReference type="EMBL" id="QBK46624.1"/>
    </source>
</evidence>
<name>A0A481XV64_9ACTN</name>
<gene>
    <name evidence="1" type="primary">hrsF1</name>
</gene>
<sequence length="421" mass="46183">MRLLFMSPLAKTLHETTIGLDLADQLKDAGVVSHFVIDEFNEDQLKTAGYAYTVITPAMGGRVREEVARVVGEFRPDAIVLSDYLAHWLTHLVSYETDPWYVEDFGVPVIPIDLHDLTNITRELEVLGRTVVADGNILDMPVHLHPVPMGRPEARAGGQGLPYRANRGIEPLTDAARAEVRRSLGLGGAERLLMFPTLPWQETMQTRAGPRTRELAVRVPRLIGHYLRRLPDDTHFVVAGPYLDGLGLPPERVHVEPSYTAQRYHALVGASDAVMSAFLPSYALERAVLADVPGLFALNTHDMGEAAGDGGRAGAPDGLSPVVREWLADFPGAVPAFHMWPLSWNKVMGPLLVDNPFADTAVRTELFDERAVVEGLTGILHDPLVRGRLAEARAAYRDGIDRLPETAEVFATAARRVGLTL</sequence>
<proteinExistence type="predicted"/>
<protein>
    <submittedName>
        <fullName evidence="1">HrsF1</fullName>
    </submittedName>
</protein>
<dbReference type="EMBL" id="MH743143">
    <property type="protein sequence ID" value="QBK46624.1"/>
    <property type="molecule type" value="Genomic_DNA"/>
</dbReference>
<dbReference type="AlphaFoldDB" id="A0A481XV64"/>
<organism evidence="1">
    <name type="scientific">Streptomyces hiroshimensis</name>
    <dbReference type="NCBI Taxonomy" id="66424"/>
    <lineage>
        <taxon>Bacteria</taxon>
        <taxon>Bacillati</taxon>
        <taxon>Actinomycetota</taxon>
        <taxon>Actinomycetes</taxon>
        <taxon>Kitasatosporales</taxon>
        <taxon>Streptomycetaceae</taxon>
        <taxon>Streptomyces</taxon>
    </lineage>
</organism>
<dbReference type="Pfam" id="PF19892">
    <property type="entry name" value="DUF6365"/>
    <property type="match status" value="1"/>
</dbReference>